<dbReference type="PROSITE" id="PS00688">
    <property type="entry name" value="SIGMA54_INTERACT_3"/>
    <property type="match status" value="1"/>
</dbReference>
<name>A0ABZ0SGF8_9GAMM</name>
<dbReference type="PANTHER" id="PTHR32071">
    <property type="entry name" value="TRANSCRIPTIONAL REGULATORY PROTEIN"/>
    <property type="match status" value="1"/>
</dbReference>
<dbReference type="InterPro" id="IPR025944">
    <property type="entry name" value="Sigma_54_int_dom_CS"/>
</dbReference>
<reference evidence="7 8" key="1">
    <citation type="journal article" date="2023" name="Microorganisms">
        <title>Thiorhodovibrio frisius and Trv. litoralis spp. nov., Two Novel Members from a Clade of Fastidious Purple Sulfur Bacteria That Exhibit Unique Red-Shifted Light-Harvesting Capabilities.</title>
        <authorList>
            <person name="Methner A."/>
            <person name="Kuzyk S.B."/>
            <person name="Petersen J."/>
            <person name="Bauer S."/>
            <person name="Brinkmann H."/>
            <person name="Sichau K."/>
            <person name="Wanner G."/>
            <person name="Wolf J."/>
            <person name="Neumann-Schaal M."/>
            <person name="Henke P."/>
            <person name="Tank M."/>
            <person name="Sproer C."/>
            <person name="Bunk B."/>
            <person name="Overmann J."/>
        </authorList>
    </citation>
    <scope>NUCLEOTIDE SEQUENCE [LARGE SCALE GENOMIC DNA]</scope>
    <source>
        <strain evidence="7 8">DSM 6702</strain>
    </source>
</reference>
<evidence type="ECO:0000256" key="1">
    <source>
        <dbReference type="ARBA" id="ARBA00022741"/>
    </source>
</evidence>
<organism evidence="7 8">
    <name type="scientific">Thiorhodovibrio winogradskyi</name>
    <dbReference type="NCBI Taxonomy" id="77007"/>
    <lineage>
        <taxon>Bacteria</taxon>
        <taxon>Pseudomonadati</taxon>
        <taxon>Pseudomonadota</taxon>
        <taxon>Gammaproteobacteria</taxon>
        <taxon>Chromatiales</taxon>
        <taxon>Chromatiaceae</taxon>
        <taxon>Thiorhodovibrio</taxon>
    </lineage>
</organism>
<dbReference type="PROSITE" id="PS50045">
    <property type="entry name" value="SIGMA54_INTERACT_4"/>
    <property type="match status" value="1"/>
</dbReference>
<dbReference type="InterPro" id="IPR003593">
    <property type="entry name" value="AAA+_ATPase"/>
</dbReference>
<gene>
    <name evidence="7" type="primary">fhlA</name>
    <name evidence="7" type="ORF">Thiowin_04888</name>
</gene>
<dbReference type="Gene3D" id="1.10.10.60">
    <property type="entry name" value="Homeodomain-like"/>
    <property type="match status" value="1"/>
</dbReference>
<dbReference type="InterPro" id="IPR058031">
    <property type="entry name" value="AAA_lid_NorR"/>
</dbReference>
<dbReference type="PANTHER" id="PTHR32071:SF117">
    <property type="entry name" value="PTS-DEPENDENT DIHYDROXYACETONE KINASE OPERON REGULATORY PROTEIN-RELATED"/>
    <property type="match status" value="1"/>
</dbReference>
<accession>A0ABZ0SGF8</accession>
<dbReference type="PRINTS" id="PR01590">
    <property type="entry name" value="HTHFIS"/>
</dbReference>
<dbReference type="SUPFAM" id="SSF52540">
    <property type="entry name" value="P-loop containing nucleoside triphosphate hydrolases"/>
    <property type="match status" value="1"/>
</dbReference>
<sequence>MPDAMTTTGPKARIALCGDGDPVRATAHVLAFLGVEPLLLTQCPRALGELADKQVAALWICAADESLRAAVQMLLAGNNPANGDALPIICQPPADSSFADPRVALVASPLVPGQVIGLLQWIQGRQGETREDGQDLRGQHPSMRQVRRLIAQVARTDATVLILGETGSGKEVVARAVHRASARSGKPFVAVNCGAIPPDLLESELFGHEKGAFTGAFTARTGRFELAEDGVIFLDEIGDMPLPMQVKLLRVLQERTFERVGSNKSLQTNARVISATHRNLDQAVAEGHFREDLFFRLNVFPIDIPPLRERRSDIPLLIKALNERLKEQGAEPALLTPAVLAHLSTLEWPGNIRELGNLLEQLSIMYPAELVDLAQLPPRVRPETVMASILPAAAAVPKPSEAATGSPAAMPSSLPKGLELREYLNALERGMILSALEEHGYVVARAARRLGMRRTTLVERMRKFGLEREDAAEATGD</sequence>
<dbReference type="Gene3D" id="3.40.50.300">
    <property type="entry name" value="P-loop containing nucleotide triphosphate hydrolases"/>
    <property type="match status" value="1"/>
</dbReference>
<proteinExistence type="predicted"/>
<evidence type="ECO:0000256" key="4">
    <source>
        <dbReference type="ARBA" id="ARBA00023125"/>
    </source>
</evidence>
<keyword evidence="2" id="KW-0067">ATP-binding</keyword>
<dbReference type="InterPro" id="IPR002197">
    <property type="entry name" value="HTH_Fis"/>
</dbReference>
<dbReference type="Pfam" id="PF25601">
    <property type="entry name" value="AAA_lid_14"/>
    <property type="match status" value="1"/>
</dbReference>
<evidence type="ECO:0000259" key="6">
    <source>
        <dbReference type="PROSITE" id="PS50045"/>
    </source>
</evidence>
<keyword evidence="5" id="KW-0804">Transcription</keyword>
<dbReference type="Pfam" id="PF02954">
    <property type="entry name" value="HTH_8"/>
    <property type="match status" value="1"/>
</dbReference>
<dbReference type="PROSITE" id="PS00675">
    <property type="entry name" value="SIGMA54_INTERACT_1"/>
    <property type="match status" value="1"/>
</dbReference>
<dbReference type="EMBL" id="CP121472">
    <property type="protein sequence ID" value="WPL19744.1"/>
    <property type="molecule type" value="Genomic_DNA"/>
</dbReference>
<protein>
    <submittedName>
        <fullName evidence="7">Formate hydrogenlyase transcriptional activator</fullName>
    </submittedName>
</protein>
<evidence type="ECO:0000256" key="2">
    <source>
        <dbReference type="ARBA" id="ARBA00022840"/>
    </source>
</evidence>
<dbReference type="Proteomes" id="UP001432180">
    <property type="component" value="Chromosome"/>
</dbReference>
<dbReference type="InterPro" id="IPR027417">
    <property type="entry name" value="P-loop_NTPase"/>
</dbReference>
<dbReference type="SUPFAM" id="SSF46689">
    <property type="entry name" value="Homeodomain-like"/>
    <property type="match status" value="1"/>
</dbReference>
<dbReference type="CDD" id="cd00009">
    <property type="entry name" value="AAA"/>
    <property type="match status" value="1"/>
</dbReference>
<dbReference type="InterPro" id="IPR025662">
    <property type="entry name" value="Sigma_54_int_dom_ATP-bd_1"/>
</dbReference>
<dbReference type="RefSeq" id="WP_328985497.1">
    <property type="nucleotide sequence ID" value="NZ_CP121472.1"/>
</dbReference>
<evidence type="ECO:0000256" key="3">
    <source>
        <dbReference type="ARBA" id="ARBA00023015"/>
    </source>
</evidence>
<keyword evidence="1" id="KW-0547">Nucleotide-binding</keyword>
<evidence type="ECO:0000256" key="5">
    <source>
        <dbReference type="ARBA" id="ARBA00023163"/>
    </source>
</evidence>
<dbReference type="InterPro" id="IPR002078">
    <property type="entry name" value="Sigma_54_int"/>
</dbReference>
<keyword evidence="8" id="KW-1185">Reference proteome</keyword>
<dbReference type="SMART" id="SM00382">
    <property type="entry name" value="AAA"/>
    <property type="match status" value="1"/>
</dbReference>
<evidence type="ECO:0000313" key="7">
    <source>
        <dbReference type="EMBL" id="WPL19744.1"/>
    </source>
</evidence>
<dbReference type="Pfam" id="PF00158">
    <property type="entry name" value="Sigma54_activat"/>
    <property type="match status" value="1"/>
</dbReference>
<dbReference type="Gene3D" id="1.10.8.60">
    <property type="match status" value="1"/>
</dbReference>
<keyword evidence="4" id="KW-0238">DNA-binding</keyword>
<feature type="domain" description="Sigma-54 factor interaction" evidence="6">
    <location>
        <begin position="136"/>
        <end position="364"/>
    </location>
</feature>
<dbReference type="InterPro" id="IPR009057">
    <property type="entry name" value="Homeodomain-like_sf"/>
</dbReference>
<keyword evidence="3" id="KW-0805">Transcription regulation</keyword>
<evidence type="ECO:0000313" key="8">
    <source>
        <dbReference type="Proteomes" id="UP001432180"/>
    </source>
</evidence>